<reference evidence="2" key="1">
    <citation type="submission" date="2023-11" db="EMBL/GenBank/DDBJ databases">
        <title>Detection of rare carbapenemases in Enterobacterales - comparison of two colorimetric and two CIM-based carbapenemase assays.</title>
        <authorList>
            <person name="Schaffarczyk L."/>
            <person name="Noster J."/>
            <person name="Stelzer Y."/>
            <person name="Sattler J."/>
            <person name="Gatermann S."/>
            <person name="Hamprecht A."/>
        </authorList>
    </citation>
    <scope>NUCLEOTIDE SEQUENCE</scope>
    <source>
        <strain evidence="2">CIM-Cont-037</strain>
    </source>
</reference>
<keyword evidence="1" id="KW-0472">Membrane</keyword>
<dbReference type="AlphaFoldDB" id="A0AAW9DXC6"/>
<comment type="caution">
    <text evidence="2">The sequence shown here is derived from an EMBL/GenBank/DDBJ whole genome shotgun (WGS) entry which is preliminary data.</text>
</comment>
<feature type="transmembrane region" description="Helical" evidence="1">
    <location>
        <begin position="6"/>
        <end position="24"/>
    </location>
</feature>
<evidence type="ECO:0000256" key="1">
    <source>
        <dbReference type="SAM" id="Phobius"/>
    </source>
</evidence>
<proteinExistence type="predicted"/>
<accession>A0AAW9DXC6</accession>
<gene>
    <name evidence="2" type="ORF">SJ059_01400</name>
</gene>
<dbReference type="RefSeq" id="WP_224404411.1">
    <property type="nucleotide sequence ID" value="NZ_CAKNDN010000001.1"/>
</dbReference>
<keyword evidence="1" id="KW-0812">Transmembrane</keyword>
<sequence length="115" mass="13091">MSNSTMWSIFITILVVGWFLYSIMKSGSNDEKFRKEGIKVEAKIISKQHISTSGTGNMKFDFELEFMTPDGVVVTHARRFITPEEMAKIGRKNTVCLYYLPGTPEKVYLVPGDME</sequence>
<evidence type="ECO:0000313" key="3">
    <source>
        <dbReference type="Proteomes" id="UP001279012"/>
    </source>
</evidence>
<protein>
    <submittedName>
        <fullName evidence="2">DUF3592 domain-containing protein</fullName>
    </submittedName>
</protein>
<name>A0AAW9DXC6_KLEAE</name>
<organism evidence="2 3">
    <name type="scientific">Klebsiella aerogenes</name>
    <name type="common">Enterobacter aerogenes</name>
    <dbReference type="NCBI Taxonomy" id="548"/>
    <lineage>
        <taxon>Bacteria</taxon>
        <taxon>Pseudomonadati</taxon>
        <taxon>Pseudomonadota</taxon>
        <taxon>Gammaproteobacteria</taxon>
        <taxon>Enterobacterales</taxon>
        <taxon>Enterobacteriaceae</taxon>
        <taxon>Klebsiella/Raoultella group</taxon>
        <taxon>Klebsiella</taxon>
    </lineage>
</organism>
<dbReference type="Proteomes" id="UP001279012">
    <property type="component" value="Unassembled WGS sequence"/>
</dbReference>
<keyword evidence="1" id="KW-1133">Transmembrane helix</keyword>
<evidence type="ECO:0000313" key="2">
    <source>
        <dbReference type="EMBL" id="MDX7013134.1"/>
    </source>
</evidence>
<dbReference type="EMBL" id="JAWZZT010000001">
    <property type="protein sequence ID" value="MDX7013134.1"/>
    <property type="molecule type" value="Genomic_DNA"/>
</dbReference>